<evidence type="ECO:0000256" key="6">
    <source>
        <dbReference type="SAM" id="Phobius"/>
    </source>
</evidence>
<evidence type="ECO:0000313" key="8">
    <source>
        <dbReference type="EMBL" id="MCM1992565.1"/>
    </source>
</evidence>
<comment type="caution">
    <text evidence="8">The sequence shown here is derived from an EMBL/GenBank/DDBJ whole genome shotgun (WGS) entry which is preliminary data.</text>
</comment>
<feature type="transmembrane region" description="Helical" evidence="6">
    <location>
        <begin position="50"/>
        <end position="70"/>
    </location>
</feature>
<reference evidence="8" key="1">
    <citation type="journal article" date="2021" name="mSystems">
        <title>Bacteria and Archaea Synergistically Convert Glycine Betaine to Biogenic Methane in the Formosa Cold Seep of the South China Sea.</title>
        <authorList>
            <person name="Li L."/>
            <person name="Zhang W."/>
            <person name="Zhang S."/>
            <person name="Song L."/>
            <person name="Sun Q."/>
            <person name="Zhang H."/>
            <person name="Xiang H."/>
            <person name="Dong X."/>
        </authorList>
    </citation>
    <scope>NUCLEOTIDE SEQUENCE</scope>
    <source>
        <strain evidence="8">ZWT</strain>
    </source>
</reference>
<dbReference type="Proteomes" id="UP001056429">
    <property type="component" value="Unassembled WGS sequence"/>
</dbReference>
<sequence>MNALKTYISDVKTASSNAKLFVLTNVLFGLLMGATWTGLNLIIENAFSPVVLGTALAMHTLGMAISAVPVGALAGKIGYKPILLFGTIAGAICLILNGMVGSVAILFVLNFIFGLSQGVYEVLPAPFINATSEKEVRTSVTSVMFGTYWLAVTIVTFCSGYLITFLQSNMGLTEIVAYKYYTYIFAGIGAIGIFAILPMKNVIPASEVKKKTTVSEYIKAISNKEVIIYLCYMGLIGLGAGLFCPFFANFFKTGLGLDPKTMGNILSIQYFAMVLGIFSCPLLVKKFGRVITLGATGLLSVPFMLIIANADKFGSAMIPVLTFAFFMRSGLMNLGMPIMYSLILDFVSKEKRATLSGIQTLFMSGMRAVSSIVAGFVMSIPAFTIGNFVLDGYRLPYYVAGVLYAIAIITLLITYTKKYNREKNVETTELAA</sequence>
<keyword evidence="4 6" id="KW-1133">Transmembrane helix</keyword>
<evidence type="ECO:0000259" key="7">
    <source>
        <dbReference type="PROSITE" id="PS50850"/>
    </source>
</evidence>
<evidence type="ECO:0000256" key="3">
    <source>
        <dbReference type="ARBA" id="ARBA00022692"/>
    </source>
</evidence>
<name>A0A9J6PBX6_9CLOT</name>
<dbReference type="PANTHER" id="PTHR23520:SF5">
    <property type="entry name" value="TRANSPORTER, PUTATIVE (AFU_ORTHOLOGUE AFUA_3G04000)-RELATED"/>
    <property type="match status" value="1"/>
</dbReference>
<comment type="subcellular location">
    <subcellularLocation>
        <location evidence="1">Cell membrane</location>
        <topology evidence="1">Multi-pass membrane protein</topology>
    </subcellularLocation>
</comment>
<feature type="transmembrane region" description="Helical" evidence="6">
    <location>
        <begin position="368"/>
        <end position="389"/>
    </location>
</feature>
<dbReference type="PROSITE" id="PS50850">
    <property type="entry name" value="MFS"/>
    <property type="match status" value="1"/>
</dbReference>
<dbReference type="SUPFAM" id="SSF103473">
    <property type="entry name" value="MFS general substrate transporter"/>
    <property type="match status" value="1"/>
</dbReference>
<keyword evidence="5 6" id="KW-0472">Membrane</keyword>
<feature type="transmembrane region" description="Helical" evidence="6">
    <location>
        <begin position="268"/>
        <end position="284"/>
    </location>
</feature>
<evidence type="ECO:0000313" key="9">
    <source>
        <dbReference type="Proteomes" id="UP001056429"/>
    </source>
</evidence>
<reference evidence="8" key="2">
    <citation type="submission" date="2021-04" db="EMBL/GenBank/DDBJ databases">
        <authorList>
            <person name="Dong X."/>
        </authorList>
    </citation>
    <scope>NUCLEOTIDE SEQUENCE</scope>
    <source>
        <strain evidence="8">ZWT</strain>
    </source>
</reference>
<dbReference type="InterPro" id="IPR011701">
    <property type="entry name" value="MFS"/>
</dbReference>
<feature type="transmembrane region" description="Helical" evidence="6">
    <location>
        <begin position="291"/>
        <end position="310"/>
    </location>
</feature>
<feature type="transmembrane region" description="Helical" evidence="6">
    <location>
        <begin position="20"/>
        <end position="43"/>
    </location>
</feature>
<dbReference type="EMBL" id="JAGSOJ010000006">
    <property type="protein sequence ID" value="MCM1992565.1"/>
    <property type="molecule type" value="Genomic_DNA"/>
</dbReference>
<dbReference type="Pfam" id="PF07690">
    <property type="entry name" value="MFS_1"/>
    <property type="match status" value="1"/>
</dbReference>
<feature type="transmembrane region" description="Helical" evidence="6">
    <location>
        <begin position="147"/>
        <end position="168"/>
    </location>
</feature>
<accession>A0A9J6PBX6</accession>
<dbReference type="GO" id="GO:0005886">
    <property type="term" value="C:plasma membrane"/>
    <property type="evidence" value="ECO:0007669"/>
    <property type="project" value="UniProtKB-SubCell"/>
</dbReference>
<keyword evidence="3 6" id="KW-0812">Transmembrane</keyword>
<evidence type="ECO:0000256" key="5">
    <source>
        <dbReference type="ARBA" id="ARBA00023136"/>
    </source>
</evidence>
<feature type="transmembrane region" description="Helical" evidence="6">
    <location>
        <begin position="82"/>
        <end position="109"/>
    </location>
</feature>
<dbReference type="InterPro" id="IPR020846">
    <property type="entry name" value="MFS_dom"/>
</dbReference>
<proteinExistence type="predicted"/>
<feature type="domain" description="Major facilitator superfamily (MFS) profile" evidence="7">
    <location>
        <begin position="17"/>
        <end position="419"/>
    </location>
</feature>
<evidence type="ECO:0000256" key="2">
    <source>
        <dbReference type="ARBA" id="ARBA00022448"/>
    </source>
</evidence>
<evidence type="ECO:0000256" key="1">
    <source>
        <dbReference type="ARBA" id="ARBA00004651"/>
    </source>
</evidence>
<dbReference type="InterPro" id="IPR036259">
    <property type="entry name" value="MFS_trans_sf"/>
</dbReference>
<gene>
    <name evidence="8" type="ORF">KDK92_22860</name>
</gene>
<dbReference type="AlphaFoldDB" id="A0A9J6PBX6"/>
<organism evidence="8 9">
    <name type="scientific">Oceanirhabdus seepicola</name>
    <dbReference type="NCBI Taxonomy" id="2828781"/>
    <lineage>
        <taxon>Bacteria</taxon>
        <taxon>Bacillati</taxon>
        <taxon>Bacillota</taxon>
        <taxon>Clostridia</taxon>
        <taxon>Eubacteriales</taxon>
        <taxon>Clostridiaceae</taxon>
        <taxon>Oceanirhabdus</taxon>
    </lineage>
</organism>
<keyword evidence="2" id="KW-0813">Transport</keyword>
<dbReference type="PANTHER" id="PTHR23520">
    <property type="entry name" value="TRANSPORTER, PUTATIVE (AFU_ORTHOLOGUE AFUA_3G04000)-RELATED"/>
    <property type="match status" value="1"/>
</dbReference>
<dbReference type="Gene3D" id="1.20.1250.20">
    <property type="entry name" value="MFS general substrate transporter like domains"/>
    <property type="match status" value="2"/>
</dbReference>
<feature type="transmembrane region" description="Helical" evidence="6">
    <location>
        <begin position="180"/>
        <end position="199"/>
    </location>
</feature>
<protein>
    <submittedName>
        <fullName evidence="8">MFS transporter</fullName>
    </submittedName>
</protein>
<evidence type="ECO:0000256" key="4">
    <source>
        <dbReference type="ARBA" id="ARBA00022989"/>
    </source>
</evidence>
<dbReference type="GO" id="GO:0022857">
    <property type="term" value="F:transmembrane transporter activity"/>
    <property type="evidence" value="ECO:0007669"/>
    <property type="project" value="InterPro"/>
</dbReference>
<keyword evidence="9" id="KW-1185">Reference proteome</keyword>
<dbReference type="RefSeq" id="WP_250861730.1">
    <property type="nucleotide sequence ID" value="NZ_JAGSOJ010000006.1"/>
</dbReference>
<feature type="transmembrane region" description="Helical" evidence="6">
    <location>
        <begin position="316"/>
        <end position="347"/>
    </location>
</feature>
<feature type="transmembrane region" description="Helical" evidence="6">
    <location>
        <begin position="226"/>
        <end position="248"/>
    </location>
</feature>
<feature type="transmembrane region" description="Helical" evidence="6">
    <location>
        <begin position="395"/>
        <end position="415"/>
    </location>
</feature>